<sequence length="79" mass="9059">MDSPDDQRGQNYTNIVQAHILGYEEAYWTIRRVIRRDQGKKELQIIDMGTVAAVPQFLGLAEHHKGLNHLHPPEAQTKL</sequence>
<dbReference type="HOGENOM" id="CLU_2608564_0_0_1"/>
<reference evidence="1 2" key="1">
    <citation type="journal article" date="2007" name="Nature">
        <title>Evolution of genes and genomes on the Drosophila phylogeny.</title>
        <authorList>
            <consortium name="Drosophila 12 Genomes Consortium"/>
            <person name="Clark A.G."/>
            <person name="Eisen M.B."/>
            <person name="Smith D.R."/>
            <person name="Bergman C.M."/>
            <person name="Oliver B."/>
            <person name="Markow T.A."/>
            <person name="Kaufman T.C."/>
            <person name="Kellis M."/>
            <person name="Gelbart W."/>
            <person name="Iyer V.N."/>
            <person name="Pollard D.A."/>
            <person name="Sackton T.B."/>
            <person name="Larracuente A.M."/>
            <person name="Singh N.D."/>
            <person name="Abad J.P."/>
            <person name="Abt D.N."/>
            <person name="Adryan B."/>
            <person name="Aguade M."/>
            <person name="Akashi H."/>
            <person name="Anderson W.W."/>
            <person name="Aquadro C.F."/>
            <person name="Ardell D.H."/>
            <person name="Arguello R."/>
            <person name="Artieri C.G."/>
            <person name="Barbash D.A."/>
            <person name="Barker D."/>
            <person name="Barsanti P."/>
            <person name="Batterham P."/>
            <person name="Batzoglou S."/>
            <person name="Begun D."/>
            <person name="Bhutkar A."/>
            <person name="Blanco E."/>
            <person name="Bosak S.A."/>
            <person name="Bradley R.K."/>
            <person name="Brand A.D."/>
            <person name="Brent M.R."/>
            <person name="Brooks A.N."/>
            <person name="Brown R.H."/>
            <person name="Butlin R.K."/>
            <person name="Caggese C."/>
            <person name="Calvi B.R."/>
            <person name="Bernardo de Carvalho A."/>
            <person name="Caspi A."/>
            <person name="Castrezana S."/>
            <person name="Celniker S.E."/>
            <person name="Chang J.L."/>
            <person name="Chapple C."/>
            <person name="Chatterji S."/>
            <person name="Chinwalla A."/>
            <person name="Civetta A."/>
            <person name="Clifton S.W."/>
            <person name="Comeron J.M."/>
            <person name="Costello J.C."/>
            <person name="Coyne J.A."/>
            <person name="Daub J."/>
            <person name="David R.G."/>
            <person name="Delcher A.L."/>
            <person name="Delehaunty K."/>
            <person name="Do C.B."/>
            <person name="Ebling H."/>
            <person name="Edwards K."/>
            <person name="Eickbush T."/>
            <person name="Evans J.D."/>
            <person name="Filipski A."/>
            <person name="Findeiss S."/>
            <person name="Freyhult E."/>
            <person name="Fulton L."/>
            <person name="Fulton R."/>
            <person name="Garcia A.C."/>
            <person name="Gardiner A."/>
            <person name="Garfield D.A."/>
            <person name="Garvin B.E."/>
            <person name="Gibson G."/>
            <person name="Gilbert D."/>
            <person name="Gnerre S."/>
            <person name="Godfrey J."/>
            <person name="Good R."/>
            <person name="Gotea V."/>
            <person name="Gravely B."/>
            <person name="Greenberg A.J."/>
            <person name="Griffiths-Jones S."/>
            <person name="Gross S."/>
            <person name="Guigo R."/>
            <person name="Gustafson E.A."/>
            <person name="Haerty W."/>
            <person name="Hahn M.W."/>
            <person name="Halligan D.L."/>
            <person name="Halpern A.L."/>
            <person name="Halter G.M."/>
            <person name="Han M.V."/>
            <person name="Heger A."/>
            <person name="Hillier L."/>
            <person name="Hinrichs A.S."/>
            <person name="Holmes I."/>
            <person name="Hoskins R.A."/>
            <person name="Hubisz M.J."/>
            <person name="Hultmark D."/>
            <person name="Huntley M.A."/>
            <person name="Jaffe D.B."/>
            <person name="Jagadeeshan S."/>
            <person name="Jeck W.R."/>
            <person name="Johnson J."/>
            <person name="Jones C.D."/>
            <person name="Jordan W.C."/>
            <person name="Karpen G.H."/>
            <person name="Kataoka E."/>
            <person name="Keightley P.D."/>
            <person name="Kheradpour P."/>
            <person name="Kirkness E.F."/>
            <person name="Koerich L.B."/>
            <person name="Kristiansen K."/>
            <person name="Kudrna D."/>
            <person name="Kulathinal R.J."/>
            <person name="Kumar S."/>
            <person name="Kwok R."/>
            <person name="Lander E."/>
            <person name="Langley C.H."/>
            <person name="Lapoint R."/>
            <person name="Lazzaro B.P."/>
            <person name="Lee S.J."/>
            <person name="Levesque L."/>
            <person name="Li R."/>
            <person name="Lin C.F."/>
            <person name="Lin M.F."/>
            <person name="Lindblad-Toh K."/>
            <person name="Llopart A."/>
            <person name="Long M."/>
            <person name="Low L."/>
            <person name="Lozovsky E."/>
            <person name="Lu J."/>
            <person name="Luo M."/>
            <person name="Machado C.A."/>
            <person name="Makalowski W."/>
            <person name="Marzo M."/>
            <person name="Matsuda M."/>
            <person name="Matzkin L."/>
            <person name="McAllister B."/>
            <person name="McBride C.S."/>
            <person name="McKernan B."/>
            <person name="McKernan K."/>
            <person name="Mendez-Lago M."/>
            <person name="Minx P."/>
            <person name="Mollenhauer M.U."/>
            <person name="Montooth K."/>
            <person name="Mount S.M."/>
            <person name="Mu X."/>
            <person name="Myers E."/>
            <person name="Negre B."/>
            <person name="Newfeld S."/>
            <person name="Nielsen R."/>
            <person name="Noor M.A."/>
            <person name="O'Grady P."/>
            <person name="Pachter L."/>
            <person name="Papaceit M."/>
            <person name="Parisi M.J."/>
            <person name="Parisi M."/>
            <person name="Parts L."/>
            <person name="Pedersen J.S."/>
            <person name="Pesole G."/>
            <person name="Phillippy A.M."/>
            <person name="Ponting C.P."/>
            <person name="Pop M."/>
            <person name="Porcelli D."/>
            <person name="Powell J.R."/>
            <person name="Prohaska S."/>
            <person name="Pruitt K."/>
            <person name="Puig M."/>
            <person name="Quesneville H."/>
            <person name="Ram K.R."/>
            <person name="Rand D."/>
            <person name="Rasmussen M.D."/>
            <person name="Reed L.K."/>
            <person name="Reenan R."/>
            <person name="Reily A."/>
            <person name="Remington K.A."/>
            <person name="Rieger T.T."/>
            <person name="Ritchie M.G."/>
            <person name="Robin C."/>
            <person name="Rogers Y.H."/>
            <person name="Rohde C."/>
            <person name="Rozas J."/>
            <person name="Rubenfield M.J."/>
            <person name="Ruiz A."/>
            <person name="Russo S."/>
            <person name="Salzberg S.L."/>
            <person name="Sanchez-Gracia A."/>
            <person name="Saranga D.J."/>
            <person name="Sato H."/>
            <person name="Schaeffer S.W."/>
            <person name="Schatz M.C."/>
            <person name="Schlenke T."/>
            <person name="Schwartz R."/>
            <person name="Segarra C."/>
            <person name="Singh R.S."/>
            <person name="Sirot L."/>
            <person name="Sirota M."/>
            <person name="Sisneros N.B."/>
            <person name="Smith C.D."/>
            <person name="Smith T.F."/>
            <person name="Spieth J."/>
            <person name="Stage D.E."/>
            <person name="Stark A."/>
            <person name="Stephan W."/>
            <person name="Strausberg R.L."/>
            <person name="Strempel S."/>
            <person name="Sturgill D."/>
            <person name="Sutton G."/>
            <person name="Sutton G.G."/>
            <person name="Tao W."/>
            <person name="Teichmann S."/>
            <person name="Tobari Y.N."/>
            <person name="Tomimura Y."/>
            <person name="Tsolas J.M."/>
            <person name="Valente V.L."/>
            <person name="Venter E."/>
            <person name="Venter J.C."/>
            <person name="Vicario S."/>
            <person name="Vieira F.G."/>
            <person name="Vilella A.J."/>
            <person name="Villasante A."/>
            <person name="Walenz B."/>
            <person name="Wang J."/>
            <person name="Wasserman M."/>
            <person name="Watts T."/>
            <person name="Wilson D."/>
            <person name="Wilson R.K."/>
            <person name="Wing R.A."/>
            <person name="Wolfner M.F."/>
            <person name="Wong A."/>
            <person name="Wong G.K."/>
            <person name="Wu C.I."/>
            <person name="Wu G."/>
            <person name="Yamamoto D."/>
            <person name="Yang H.P."/>
            <person name="Yang S.P."/>
            <person name="Yorke J.A."/>
            <person name="Yoshida K."/>
            <person name="Zdobnov E."/>
            <person name="Zhang P."/>
            <person name="Zhang Y."/>
            <person name="Zimin A.V."/>
            <person name="Baldwin J."/>
            <person name="Abdouelleil A."/>
            <person name="Abdulkadir J."/>
            <person name="Abebe A."/>
            <person name="Abera B."/>
            <person name="Abreu J."/>
            <person name="Acer S.C."/>
            <person name="Aftuck L."/>
            <person name="Alexander A."/>
            <person name="An P."/>
            <person name="Anderson E."/>
            <person name="Anderson S."/>
            <person name="Arachi H."/>
            <person name="Azer M."/>
            <person name="Bachantsang P."/>
            <person name="Barry A."/>
            <person name="Bayul T."/>
            <person name="Berlin A."/>
            <person name="Bessette D."/>
            <person name="Bloom T."/>
            <person name="Blye J."/>
            <person name="Boguslavskiy L."/>
            <person name="Bonnet C."/>
            <person name="Boukhgalter B."/>
            <person name="Bourzgui I."/>
            <person name="Brown A."/>
            <person name="Cahill P."/>
            <person name="Channer S."/>
            <person name="Cheshatsang Y."/>
            <person name="Chuda L."/>
            <person name="Citroen M."/>
            <person name="Collymore A."/>
            <person name="Cooke P."/>
            <person name="Costello M."/>
            <person name="D'Aco K."/>
            <person name="Daza R."/>
            <person name="De Haan G."/>
            <person name="DeGray S."/>
            <person name="DeMaso C."/>
            <person name="Dhargay N."/>
            <person name="Dooley K."/>
            <person name="Dooley E."/>
            <person name="Doricent M."/>
            <person name="Dorje P."/>
            <person name="Dorjee K."/>
            <person name="Dupes A."/>
            <person name="Elong R."/>
            <person name="Falk J."/>
            <person name="Farina A."/>
            <person name="Faro S."/>
            <person name="Ferguson D."/>
            <person name="Fisher S."/>
            <person name="Foley C.D."/>
            <person name="Franke A."/>
            <person name="Friedrich D."/>
            <person name="Gadbois L."/>
            <person name="Gearin G."/>
            <person name="Gearin C.R."/>
            <person name="Giannoukos G."/>
            <person name="Goode T."/>
            <person name="Graham J."/>
            <person name="Grandbois E."/>
            <person name="Grewal S."/>
            <person name="Gyaltsen K."/>
            <person name="Hafez N."/>
            <person name="Hagos B."/>
            <person name="Hall J."/>
            <person name="Henson C."/>
            <person name="Hollinger A."/>
            <person name="Honan T."/>
            <person name="Huard M.D."/>
            <person name="Hughes L."/>
            <person name="Hurhula B."/>
            <person name="Husby M.E."/>
            <person name="Kamat A."/>
            <person name="Kanga B."/>
            <person name="Kashin S."/>
            <person name="Khazanovich D."/>
            <person name="Kisner P."/>
            <person name="Lance K."/>
            <person name="Lara M."/>
            <person name="Lee W."/>
            <person name="Lennon N."/>
            <person name="Letendre F."/>
            <person name="LeVine R."/>
            <person name="Lipovsky A."/>
            <person name="Liu X."/>
            <person name="Liu J."/>
            <person name="Liu S."/>
            <person name="Lokyitsang T."/>
            <person name="Lokyitsang Y."/>
            <person name="Lubonja R."/>
            <person name="Lui A."/>
            <person name="MacDonald P."/>
            <person name="Magnisalis V."/>
            <person name="Maru K."/>
            <person name="Matthews C."/>
            <person name="McCusker W."/>
            <person name="McDonough S."/>
            <person name="Mehta T."/>
            <person name="Meldrim J."/>
            <person name="Meneus L."/>
            <person name="Mihai O."/>
            <person name="Mihalev A."/>
            <person name="Mihova T."/>
            <person name="Mittelman R."/>
            <person name="Mlenga V."/>
            <person name="Montmayeur A."/>
            <person name="Mulrain L."/>
            <person name="Navidi A."/>
            <person name="Naylor J."/>
            <person name="Negash T."/>
            <person name="Nguyen T."/>
            <person name="Nguyen N."/>
            <person name="Nicol R."/>
            <person name="Norbu C."/>
            <person name="Norbu N."/>
            <person name="Novod N."/>
            <person name="O'Neill B."/>
            <person name="Osman S."/>
            <person name="Markiewicz E."/>
            <person name="Oyono O.L."/>
            <person name="Patti C."/>
            <person name="Phunkhang P."/>
            <person name="Pierre F."/>
            <person name="Priest M."/>
            <person name="Raghuraman S."/>
            <person name="Rege F."/>
            <person name="Reyes R."/>
            <person name="Rise C."/>
            <person name="Rogov P."/>
            <person name="Ross K."/>
            <person name="Ryan E."/>
            <person name="Settipalli S."/>
            <person name="Shea T."/>
            <person name="Sherpa N."/>
            <person name="Shi L."/>
            <person name="Shih D."/>
            <person name="Sparrow T."/>
            <person name="Spaulding J."/>
            <person name="Stalker J."/>
            <person name="Stange-Thomann N."/>
            <person name="Stavropoulos S."/>
            <person name="Stone C."/>
            <person name="Strader C."/>
            <person name="Tesfaye S."/>
            <person name="Thomson T."/>
            <person name="Thoulutsang Y."/>
            <person name="Thoulutsang D."/>
            <person name="Topham K."/>
            <person name="Topping I."/>
            <person name="Tsamla T."/>
            <person name="Vassiliev H."/>
            <person name="Vo A."/>
            <person name="Wangchuk T."/>
            <person name="Wangdi T."/>
            <person name="Weiand M."/>
            <person name="Wilkinson J."/>
            <person name="Wilson A."/>
            <person name="Yadav S."/>
            <person name="Young G."/>
            <person name="Yu Q."/>
            <person name="Zembek L."/>
            <person name="Zhong D."/>
            <person name="Zimmer A."/>
            <person name="Zwirko Z."/>
            <person name="Jaffe D.B."/>
            <person name="Alvarez P."/>
            <person name="Brockman W."/>
            <person name="Butler J."/>
            <person name="Chin C."/>
            <person name="Gnerre S."/>
            <person name="Grabherr M."/>
            <person name="Kleber M."/>
            <person name="Mauceli E."/>
            <person name="MacCallum I."/>
        </authorList>
    </citation>
    <scope>NUCLEOTIDE SEQUENCE [LARGE SCALE GENOMIC DNA]</scope>
    <source>
        <strain evidence="2">MSH-3 / Tucson 14011-0111.49</strain>
    </source>
</reference>
<accession>B4H856</accession>
<evidence type="ECO:0000313" key="2">
    <source>
        <dbReference type="Proteomes" id="UP000008744"/>
    </source>
</evidence>
<evidence type="ECO:0000313" key="1">
    <source>
        <dbReference type="EMBL" id="EDW34856.1"/>
    </source>
</evidence>
<name>B4H856_DROPE</name>
<protein>
    <submittedName>
        <fullName evidence="1">GL18153</fullName>
    </submittedName>
</protein>
<dbReference type="EMBL" id="CH479221">
    <property type="protein sequence ID" value="EDW34856.1"/>
    <property type="molecule type" value="Genomic_DNA"/>
</dbReference>
<organism evidence="2">
    <name type="scientific">Drosophila persimilis</name>
    <name type="common">Fruit fly</name>
    <dbReference type="NCBI Taxonomy" id="7234"/>
    <lineage>
        <taxon>Eukaryota</taxon>
        <taxon>Metazoa</taxon>
        <taxon>Ecdysozoa</taxon>
        <taxon>Arthropoda</taxon>
        <taxon>Hexapoda</taxon>
        <taxon>Insecta</taxon>
        <taxon>Pterygota</taxon>
        <taxon>Neoptera</taxon>
        <taxon>Endopterygota</taxon>
        <taxon>Diptera</taxon>
        <taxon>Brachycera</taxon>
        <taxon>Muscomorpha</taxon>
        <taxon>Ephydroidea</taxon>
        <taxon>Drosophilidae</taxon>
        <taxon>Drosophila</taxon>
        <taxon>Sophophora</taxon>
    </lineage>
</organism>
<keyword evidence="2" id="KW-1185">Reference proteome</keyword>
<proteinExistence type="predicted"/>
<dbReference type="Proteomes" id="UP000008744">
    <property type="component" value="Unassembled WGS sequence"/>
</dbReference>
<dbReference type="AlphaFoldDB" id="B4H856"/>
<gene>
    <name evidence="1" type="primary">Dper\GL18153</name>
    <name evidence="1" type="ORF">Dper_GL18153</name>
</gene>